<dbReference type="AlphaFoldDB" id="A0A1W1Y266"/>
<dbReference type="OrthoDB" id="9807426at2"/>
<evidence type="ECO:0000313" key="6">
    <source>
        <dbReference type="Proteomes" id="UP000192708"/>
    </source>
</evidence>
<feature type="domain" description="CoA-binding" evidence="4">
    <location>
        <begin position="13"/>
        <end position="108"/>
    </location>
</feature>
<keyword evidence="2" id="KW-0547">Nucleotide-binding</keyword>
<dbReference type="Gene3D" id="3.30.470.20">
    <property type="entry name" value="ATP-grasp fold, B domain"/>
    <property type="match status" value="1"/>
</dbReference>
<dbReference type="Pfam" id="PF13549">
    <property type="entry name" value="ATP-grasp_5"/>
    <property type="match status" value="1"/>
</dbReference>
<evidence type="ECO:0000259" key="4">
    <source>
        <dbReference type="SMART" id="SM00881"/>
    </source>
</evidence>
<dbReference type="Gene3D" id="3.30.1490.20">
    <property type="entry name" value="ATP-grasp fold, A domain"/>
    <property type="match status" value="1"/>
</dbReference>
<organism evidence="5 6">
    <name type="scientific">Polynucleobacter kasalickyi</name>
    <dbReference type="NCBI Taxonomy" id="1938817"/>
    <lineage>
        <taxon>Bacteria</taxon>
        <taxon>Pseudomonadati</taxon>
        <taxon>Pseudomonadota</taxon>
        <taxon>Betaproteobacteria</taxon>
        <taxon>Burkholderiales</taxon>
        <taxon>Burkholderiaceae</taxon>
        <taxon>Polynucleobacter</taxon>
    </lineage>
</organism>
<dbReference type="Proteomes" id="UP000192708">
    <property type="component" value="Unassembled WGS sequence"/>
</dbReference>
<dbReference type="Pfam" id="PF13607">
    <property type="entry name" value="Succ_CoA_lig"/>
    <property type="match status" value="1"/>
</dbReference>
<dbReference type="Gene3D" id="3.40.50.261">
    <property type="entry name" value="Succinyl-CoA synthetase domains"/>
    <property type="match status" value="2"/>
</dbReference>
<dbReference type="EMBL" id="FWXJ01000001">
    <property type="protein sequence ID" value="SMC30214.1"/>
    <property type="molecule type" value="Genomic_DNA"/>
</dbReference>
<dbReference type="SMART" id="SM00881">
    <property type="entry name" value="CoA_binding"/>
    <property type="match status" value="1"/>
</dbReference>
<evidence type="ECO:0000256" key="3">
    <source>
        <dbReference type="ARBA" id="ARBA00022840"/>
    </source>
</evidence>
<dbReference type="Pfam" id="PF13380">
    <property type="entry name" value="CoA_binding_2"/>
    <property type="match status" value="1"/>
</dbReference>
<keyword evidence="3" id="KW-0067">ATP-binding</keyword>
<proteinExistence type="predicted"/>
<dbReference type="SUPFAM" id="SSF52210">
    <property type="entry name" value="Succinyl-CoA synthetase domains"/>
    <property type="match status" value="2"/>
</dbReference>
<dbReference type="InterPro" id="IPR051538">
    <property type="entry name" value="Acyl-CoA_Synth/Transferase"/>
</dbReference>
<dbReference type="InterPro" id="IPR036291">
    <property type="entry name" value="NAD(P)-bd_dom_sf"/>
</dbReference>
<dbReference type="PANTHER" id="PTHR43334">
    <property type="entry name" value="ACETATE--COA LIGASE [ADP-FORMING]"/>
    <property type="match status" value="1"/>
</dbReference>
<dbReference type="STRING" id="1938817.SAMN06296008_10192"/>
<evidence type="ECO:0000256" key="2">
    <source>
        <dbReference type="ARBA" id="ARBA00022741"/>
    </source>
</evidence>
<dbReference type="GO" id="GO:0005524">
    <property type="term" value="F:ATP binding"/>
    <property type="evidence" value="ECO:0007669"/>
    <property type="project" value="UniProtKB-KW"/>
</dbReference>
<sequence>MTKDDTLNSLDYLFKPNSVAIIGASADPTKTSGLPGAYLVKRNFSGEIYFVNPRYTEMLGKPCYPDIAAIPQVPDMAIILLGAKNSIQAVKDLAEKGCKAAIVLASGFAELGAEGQELQRQLLAAKGNMRILGPNTIGLMNLTDNIALSASSALEIANLNAGSVAIVSQSGGIIGSILSRAAGSGLGLSKLVATSNEADLDVADMVDYLSDDPATKIILLYLEGVRHPEKFELAAKKAKLAGKTLIVYKIGKSESGARSAASHTGAMAGEDRIYDQFFKQNQVLRADYFSDLIDFPVSIQNGKRLSNNRIAILTSSGGAATLIADNLGLMNFEMPLPNADTAQTLRSLDENLPIDLGSNPIDVTLAGLKPELLKKIIATLLASDDYDAIAVVVGSSALAMPDLMAGAIREGMGDSTKPIFAYVSPYAPQLVATFIRQGIPAFAAPEGCARGLKALWQVSQWEKQAPVVVSPIERTAMPNPDGFKGTLNEHDAKALFGKFGMPMARERVITTSLQATIFEAEVKKPLVLKILSDQITHKTDVGGVVMNLRGIQVGAELEKMRTNVLAKTGIRIEEFLIQEMLPKDLELFIGVKKDILGFVLIIGSGGITAEVFKDSTVYLLPHEAHLGVSEEVVLGMLQSLRIWPLMTGFRGQEPLDIPALIKVVQGFVRMAQQYRHTLIEAEVNPILVHVQNQGVTAVDAVAVFEK</sequence>
<evidence type="ECO:0000256" key="1">
    <source>
        <dbReference type="ARBA" id="ARBA00022598"/>
    </source>
</evidence>
<name>A0A1W1Y266_9BURK</name>
<reference evidence="5 6" key="1">
    <citation type="submission" date="2017-04" db="EMBL/GenBank/DDBJ databases">
        <authorList>
            <person name="Afonso C.L."/>
            <person name="Miller P.J."/>
            <person name="Scott M.A."/>
            <person name="Spackman E."/>
            <person name="Goraichik I."/>
            <person name="Dimitrov K.M."/>
            <person name="Suarez D.L."/>
            <person name="Swayne D.E."/>
        </authorList>
    </citation>
    <scope>NUCLEOTIDE SEQUENCE [LARGE SCALE GENOMIC DNA]</scope>
    <source>
        <strain evidence="5 6">VK13</strain>
    </source>
</reference>
<dbReference type="PANTHER" id="PTHR43334:SF1">
    <property type="entry name" value="3-HYDROXYPROPIONATE--COA LIGASE [ADP-FORMING]"/>
    <property type="match status" value="1"/>
</dbReference>
<dbReference type="InterPro" id="IPR016102">
    <property type="entry name" value="Succinyl-CoA_synth-like"/>
</dbReference>
<evidence type="ECO:0000313" key="5">
    <source>
        <dbReference type="EMBL" id="SMC30214.1"/>
    </source>
</evidence>
<keyword evidence="6" id="KW-1185">Reference proteome</keyword>
<keyword evidence="1" id="KW-0436">Ligase</keyword>
<accession>A0A1W1Y266</accession>
<dbReference type="InterPro" id="IPR013815">
    <property type="entry name" value="ATP_grasp_subdomain_1"/>
</dbReference>
<gene>
    <name evidence="5" type="ORF">SAMN06296008_10192</name>
</gene>
<dbReference type="SUPFAM" id="SSF56059">
    <property type="entry name" value="Glutathione synthetase ATP-binding domain-like"/>
    <property type="match status" value="1"/>
</dbReference>
<dbReference type="SUPFAM" id="SSF51735">
    <property type="entry name" value="NAD(P)-binding Rossmann-fold domains"/>
    <property type="match status" value="1"/>
</dbReference>
<protein>
    <submittedName>
        <fullName evidence="5">Acyl-CoA synthetase (NDP forming)</fullName>
    </submittedName>
</protein>
<dbReference type="InterPro" id="IPR003781">
    <property type="entry name" value="CoA-bd"/>
</dbReference>
<dbReference type="GO" id="GO:0016874">
    <property type="term" value="F:ligase activity"/>
    <property type="evidence" value="ECO:0007669"/>
    <property type="project" value="UniProtKB-KW"/>
</dbReference>
<dbReference type="InterPro" id="IPR032875">
    <property type="entry name" value="Succ_CoA_lig_flav_dom"/>
</dbReference>
<dbReference type="Gene3D" id="3.40.50.720">
    <property type="entry name" value="NAD(P)-binding Rossmann-like Domain"/>
    <property type="match status" value="1"/>
</dbReference>